<evidence type="ECO:0000256" key="3">
    <source>
        <dbReference type="ARBA" id="ARBA00011233"/>
    </source>
</evidence>
<sequence>MNDIESRIRQEKVIVIARGVSTAPLLRTAEAMSEGGLRVLEVTLNTPEALTTISELRKSGPGDMLIGAGTVLDRDDLEKALEAGAQYIVTPHVDESVIETAAKAGVPIYPGAMTPTEIVRAWKAGASAVKLFPNQGLNYLKDIQGPLSHIPLVAVGGISVDNVTDYLKQNVYAIGIGSYIIHQPSIEAGHFAEITRRSSVLSEQVKSLSKV</sequence>
<dbReference type="SUPFAM" id="SSF51569">
    <property type="entry name" value="Aldolase"/>
    <property type="match status" value="1"/>
</dbReference>
<protein>
    <submittedName>
        <fullName evidence="6">Bifunctional 4-hydroxy-2-oxoglutarate aldolase/2-dehydro-3-deoxy-phosphogluconate aldolase</fullName>
    </submittedName>
</protein>
<evidence type="ECO:0000256" key="1">
    <source>
        <dbReference type="ARBA" id="ARBA00004761"/>
    </source>
</evidence>
<dbReference type="PANTHER" id="PTHR30246:SF1">
    <property type="entry name" value="2-DEHYDRO-3-DEOXY-6-PHOSPHOGALACTONATE ALDOLASE-RELATED"/>
    <property type="match status" value="1"/>
</dbReference>
<evidence type="ECO:0000313" key="6">
    <source>
        <dbReference type="EMBL" id="MFD2671099.1"/>
    </source>
</evidence>
<evidence type="ECO:0000313" key="7">
    <source>
        <dbReference type="Proteomes" id="UP001597497"/>
    </source>
</evidence>
<proteinExistence type="inferred from homology"/>
<dbReference type="CDD" id="cd00452">
    <property type="entry name" value="KDPG_aldolase"/>
    <property type="match status" value="1"/>
</dbReference>
<dbReference type="RefSeq" id="WP_379928532.1">
    <property type="nucleotide sequence ID" value="NZ_JBHUMM010000009.1"/>
</dbReference>
<organism evidence="6 7">
    <name type="scientific">Marinicrinis sediminis</name>
    <dbReference type="NCBI Taxonomy" id="1652465"/>
    <lineage>
        <taxon>Bacteria</taxon>
        <taxon>Bacillati</taxon>
        <taxon>Bacillota</taxon>
        <taxon>Bacilli</taxon>
        <taxon>Bacillales</taxon>
        <taxon>Paenibacillaceae</taxon>
    </lineage>
</organism>
<name>A0ABW5R9K1_9BACL</name>
<keyword evidence="7" id="KW-1185">Reference proteome</keyword>
<keyword evidence="5" id="KW-0119">Carbohydrate metabolism</keyword>
<dbReference type="InterPro" id="IPR013785">
    <property type="entry name" value="Aldolase_TIM"/>
</dbReference>
<dbReference type="Pfam" id="PF01081">
    <property type="entry name" value="Aldolase"/>
    <property type="match status" value="1"/>
</dbReference>
<reference evidence="7" key="1">
    <citation type="journal article" date="2019" name="Int. J. Syst. Evol. Microbiol.">
        <title>The Global Catalogue of Microorganisms (GCM) 10K type strain sequencing project: providing services to taxonomists for standard genome sequencing and annotation.</title>
        <authorList>
            <consortium name="The Broad Institute Genomics Platform"/>
            <consortium name="The Broad Institute Genome Sequencing Center for Infectious Disease"/>
            <person name="Wu L."/>
            <person name="Ma J."/>
        </authorList>
    </citation>
    <scope>NUCLEOTIDE SEQUENCE [LARGE SCALE GENOMIC DNA]</scope>
    <source>
        <strain evidence="7">KCTC 33676</strain>
    </source>
</reference>
<dbReference type="Gene3D" id="3.20.20.70">
    <property type="entry name" value="Aldolase class I"/>
    <property type="match status" value="1"/>
</dbReference>
<comment type="similarity">
    <text evidence="2">Belongs to the KHG/KDPG aldolase family.</text>
</comment>
<keyword evidence="4" id="KW-0456">Lyase</keyword>
<gene>
    <name evidence="6" type="ORF">ACFSUC_05720</name>
</gene>
<dbReference type="NCBIfam" id="TIGR01182">
    <property type="entry name" value="eda"/>
    <property type="match status" value="1"/>
</dbReference>
<dbReference type="InterPro" id="IPR000887">
    <property type="entry name" value="Aldlse_KDPG_KHG"/>
</dbReference>
<dbReference type="PANTHER" id="PTHR30246">
    <property type="entry name" value="2-KETO-3-DEOXY-6-PHOSPHOGLUCONATE ALDOLASE"/>
    <property type="match status" value="1"/>
</dbReference>
<dbReference type="Proteomes" id="UP001597497">
    <property type="component" value="Unassembled WGS sequence"/>
</dbReference>
<accession>A0ABW5R9K1</accession>
<evidence type="ECO:0000256" key="5">
    <source>
        <dbReference type="ARBA" id="ARBA00023277"/>
    </source>
</evidence>
<comment type="subunit">
    <text evidence="3">Homotrimer.</text>
</comment>
<comment type="pathway">
    <text evidence="1">Carbohydrate acid metabolism.</text>
</comment>
<evidence type="ECO:0000256" key="2">
    <source>
        <dbReference type="ARBA" id="ARBA00006906"/>
    </source>
</evidence>
<evidence type="ECO:0000256" key="4">
    <source>
        <dbReference type="ARBA" id="ARBA00023239"/>
    </source>
</evidence>
<dbReference type="EMBL" id="JBHUMM010000009">
    <property type="protein sequence ID" value="MFD2671099.1"/>
    <property type="molecule type" value="Genomic_DNA"/>
</dbReference>
<comment type="caution">
    <text evidence="6">The sequence shown here is derived from an EMBL/GenBank/DDBJ whole genome shotgun (WGS) entry which is preliminary data.</text>
</comment>